<evidence type="ECO:0000313" key="2">
    <source>
        <dbReference type="Proteomes" id="UP000507470"/>
    </source>
</evidence>
<dbReference type="OrthoDB" id="10385069at2759"/>
<keyword evidence="2" id="KW-1185">Reference proteome</keyword>
<proteinExistence type="predicted"/>
<protein>
    <submittedName>
        <fullName evidence="1">Uncharacterized protein</fullName>
    </submittedName>
</protein>
<organism evidence="1 2">
    <name type="scientific">Mytilus coruscus</name>
    <name type="common">Sea mussel</name>
    <dbReference type="NCBI Taxonomy" id="42192"/>
    <lineage>
        <taxon>Eukaryota</taxon>
        <taxon>Metazoa</taxon>
        <taxon>Spiralia</taxon>
        <taxon>Lophotrochozoa</taxon>
        <taxon>Mollusca</taxon>
        <taxon>Bivalvia</taxon>
        <taxon>Autobranchia</taxon>
        <taxon>Pteriomorphia</taxon>
        <taxon>Mytilida</taxon>
        <taxon>Mytiloidea</taxon>
        <taxon>Mytilidae</taxon>
        <taxon>Mytilinae</taxon>
        <taxon>Mytilus</taxon>
    </lineage>
</organism>
<gene>
    <name evidence="1" type="ORF">MCOR_55108</name>
</gene>
<name>A0A6J8ETM0_MYTCO</name>
<dbReference type="AlphaFoldDB" id="A0A6J8ETM0"/>
<dbReference type="EMBL" id="CACVKT020009708">
    <property type="protein sequence ID" value="CAC5423106.1"/>
    <property type="molecule type" value="Genomic_DNA"/>
</dbReference>
<sequence length="341" mass="38696">MSDAPSGDKCHAFLDYVFKSNYICSTSRYPPYFWAAALVENCKRTNNGQGQLIGRFENLSVVAQASPQVTVDECQASGGSECLEDAEDSAYKTGGTSDVDVFSDVHEVVSEYSEELKERENYFRFSIVTAEIINYAYQILIEMELKRRSISLEEFINLNQHEIQHMNNNESCCQCTGPVVIKATKFRAIYIQTAEMKMLFDDKKKRLPGHSDQTQNTYCCCYAKSGIKLSSLTTKIANILLVNFCTHDQEITIVAKELQEVVDAFNYTTTAANLTDVEYQKKYSSKAIGALTRIGMYCRKEDAINLKLQDVQRFIVYRKNLETLRLAKVSIIQLLTFDEVV</sequence>
<dbReference type="Proteomes" id="UP000507470">
    <property type="component" value="Unassembled WGS sequence"/>
</dbReference>
<reference evidence="1 2" key="1">
    <citation type="submission" date="2020-06" db="EMBL/GenBank/DDBJ databases">
        <authorList>
            <person name="Li R."/>
            <person name="Bekaert M."/>
        </authorList>
    </citation>
    <scope>NUCLEOTIDE SEQUENCE [LARGE SCALE GENOMIC DNA]</scope>
    <source>
        <strain evidence="2">wild</strain>
    </source>
</reference>
<accession>A0A6J8ETM0</accession>
<evidence type="ECO:0000313" key="1">
    <source>
        <dbReference type="EMBL" id="CAC5423106.1"/>
    </source>
</evidence>